<evidence type="ECO:0000259" key="2">
    <source>
        <dbReference type="PROSITE" id="PS50994"/>
    </source>
</evidence>
<evidence type="ECO:0000313" key="3">
    <source>
        <dbReference type="EMBL" id="KND23284.1"/>
    </source>
</evidence>
<dbReference type="NCBIfam" id="NF033516">
    <property type="entry name" value="transpos_IS3"/>
    <property type="match status" value="1"/>
</dbReference>
<dbReference type="OrthoDB" id="4330255at2"/>
<dbReference type="SUPFAM" id="SSF53098">
    <property type="entry name" value="Ribonuclease H-like"/>
    <property type="match status" value="1"/>
</dbReference>
<dbReference type="Gene3D" id="3.30.420.10">
    <property type="entry name" value="Ribonuclease H-like superfamily/Ribonuclease H"/>
    <property type="match status" value="1"/>
</dbReference>
<name>A0A0L0JCU6_9ACTN</name>
<dbReference type="InterPro" id="IPR036397">
    <property type="entry name" value="RNaseH_sf"/>
</dbReference>
<feature type="domain" description="Integrase catalytic" evidence="2">
    <location>
        <begin position="130"/>
        <end position="293"/>
    </location>
</feature>
<dbReference type="InterPro" id="IPR048020">
    <property type="entry name" value="Transpos_IS3"/>
</dbReference>
<accession>A0A0L0JCU6</accession>
<dbReference type="AlphaFoldDB" id="A0A0L0JCU6"/>
<proteinExistence type="predicted"/>
<dbReference type="InterPro" id="IPR012337">
    <property type="entry name" value="RNaseH-like_sf"/>
</dbReference>
<dbReference type="Pfam" id="PF00665">
    <property type="entry name" value="rve"/>
    <property type="match status" value="1"/>
</dbReference>
<dbReference type="GO" id="GO:0015074">
    <property type="term" value="P:DNA integration"/>
    <property type="evidence" value="ECO:0007669"/>
    <property type="project" value="InterPro"/>
</dbReference>
<dbReference type="PATRIC" id="fig|42234.21.peg.9302"/>
<comment type="function">
    <text evidence="1">Involved in the transposition of the insertion sequence.</text>
</comment>
<gene>
    <name evidence="3" type="ORF">IQ63_45275</name>
</gene>
<sequence length="302" mass="34093">MTESDPAALAVFIGNQRTEHHVPHRVTCRVLGVSESWFCKWRDKPATAREVRRGQLTGEIRRVFDDSGGTYGSPKIWITLVRKGWRVSVNTVAKLMAELGLAGRKIRRCCGLTRPGRRAAVPDFVRRDFTADAPDQVWCGDMTEIDTGEGTFYLATVIDLFSRRLLGHAMGERHDAELAVAALHMAVATRGEVRGVIFHRDRGSEYTSRRFRRACRKLGVTQSMGRVGSCFGNAVSEAFNSVLKVEYVHRHTFTTRTEARLKIATWITGFYNARRLHSVCGWKSPIDYEHDYWAGFTEEPAA</sequence>
<dbReference type="InterPro" id="IPR001584">
    <property type="entry name" value="Integrase_cat-core"/>
</dbReference>
<dbReference type="PANTHER" id="PTHR46889:SF4">
    <property type="entry name" value="TRANSPOSASE INSO FOR INSERTION SEQUENCE ELEMENT IS911B-RELATED"/>
    <property type="match status" value="1"/>
</dbReference>
<dbReference type="GO" id="GO:0003676">
    <property type="term" value="F:nucleic acid binding"/>
    <property type="evidence" value="ECO:0007669"/>
    <property type="project" value="InterPro"/>
</dbReference>
<dbReference type="Pfam" id="PF13276">
    <property type="entry name" value="HTH_21"/>
    <property type="match status" value="1"/>
</dbReference>
<comment type="caution">
    <text evidence="3">The sequence shown here is derived from an EMBL/GenBank/DDBJ whole genome shotgun (WGS) entry which is preliminary data.</text>
</comment>
<organism evidence="3 4">
    <name type="scientific">Streptomyces acidiscabies</name>
    <dbReference type="NCBI Taxonomy" id="42234"/>
    <lineage>
        <taxon>Bacteria</taxon>
        <taxon>Bacillati</taxon>
        <taxon>Actinomycetota</taxon>
        <taxon>Actinomycetes</taxon>
        <taxon>Kitasatosporales</taxon>
        <taxon>Streptomycetaceae</taxon>
        <taxon>Streptomyces</taxon>
    </lineage>
</organism>
<dbReference type="Proteomes" id="UP000037151">
    <property type="component" value="Unassembled WGS sequence"/>
</dbReference>
<dbReference type="InterPro" id="IPR025948">
    <property type="entry name" value="HTH-like_dom"/>
</dbReference>
<evidence type="ECO:0000313" key="4">
    <source>
        <dbReference type="Proteomes" id="UP000037151"/>
    </source>
</evidence>
<dbReference type="Pfam" id="PF13333">
    <property type="entry name" value="rve_2"/>
    <property type="match status" value="1"/>
</dbReference>
<evidence type="ECO:0000256" key="1">
    <source>
        <dbReference type="ARBA" id="ARBA00002286"/>
    </source>
</evidence>
<dbReference type="RefSeq" id="WP_107085717.1">
    <property type="nucleotide sequence ID" value="NZ_KQ257835.1"/>
</dbReference>
<dbReference type="PROSITE" id="PS50994">
    <property type="entry name" value="INTEGRASE"/>
    <property type="match status" value="1"/>
</dbReference>
<protein>
    <submittedName>
        <fullName evidence="3">Integrase</fullName>
    </submittedName>
</protein>
<dbReference type="InterPro" id="IPR050900">
    <property type="entry name" value="Transposase_IS3/IS150/IS904"/>
</dbReference>
<reference evidence="4" key="1">
    <citation type="submission" date="2014-07" db="EMBL/GenBank/DDBJ databases">
        <title>Genome sequencing of plant-pathogenic Streptomyces species.</title>
        <authorList>
            <person name="Harrison J."/>
            <person name="Sapp M."/>
            <person name="Thwaites R."/>
            <person name="Studholme D.J."/>
        </authorList>
    </citation>
    <scope>NUCLEOTIDE SEQUENCE [LARGE SCALE GENOMIC DNA]</scope>
    <source>
        <strain evidence="4">NCPPB 4445</strain>
    </source>
</reference>
<dbReference type="EMBL" id="JPPY01000263">
    <property type="protein sequence ID" value="KND23284.1"/>
    <property type="molecule type" value="Genomic_DNA"/>
</dbReference>
<dbReference type="PANTHER" id="PTHR46889">
    <property type="entry name" value="TRANSPOSASE INSF FOR INSERTION SEQUENCE IS3B-RELATED"/>
    <property type="match status" value="1"/>
</dbReference>